<dbReference type="Proteomes" id="UP001153387">
    <property type="component" value="Unassembled WGS sequence"/>
</dbReference>
<feature type="transmembrane region" description="Helical" evidence="6">
    <location>
        <begin position="17"/>
        <end position="35"/>
    </location>
</feature>
<keyword evidence="5 6" id="KW-0472">Membrane</keyword>
<dbReference type="InterPro" id="IPR018076">
    <property type="entry name" value="T2SS_GspF_dom"/>
</dbReference>
<keyword evidence="4 6" id="KW-1133">Transmembrane helix</keyword>
<evidence type="ECO:0000256" key="1">
    <source>
        <dbReference type="ARBA" id="ARBA00004651"/>
    </source>
</evidence>
<dbReference type="PANTHER" id="PTHR35007:SF1">
    <property type="entry name" value="PILUS ASSEMBLY PROTEIN"/>
    <property type="match status" value="1"/>
</dbReference>
<name>A0A9X4KGT0_9BACL</name>
<dbReference type="GO" id="GO:0005886">
    <property type="term" value="C:plasma membrane"/>
    <property type="evidence" value="ECO:0007669"/>
    <property type="project" value="UniProtKB-SubCell"/>
</dbReference>
<evidence type="ECO:0000313" key="8">
    <source>
        <dbReference type="EMBL" id="MDG0791666.1"/>
    </source>
</evidence>
<evidence type="ECO:0000313" key="9">
    <source>
        <dbReference type="Proteomes" id="UP001153387"/>
    </source>
</evidence>
<dbReference type="EMBL" id="JAPDHZ010000003">
    <property type="protein sequence ID" value="MDG0791666.1"/>
    <property type="molecule type" value="Genomic_DNA"/>
</dbReference>
<reference evidence="8 9" key="1">
    <citation type="submission" date="2022-10" db="EMBL/GenBank/DDBJ databases">
        <title>Comparative genomic analysis of Cohnella hashimotonis sp. nov., isolated from the International Space Station.</title>
        <authorList>
            <person name="Simpson A."/>
            <person name="Venkateswaran K."/>
        </authorList>
    </citation>
    <scope>NUCLEOTIDE SEQUENCE [LARGE SCALE GENOMIC DNA]</scope>
    <source>
        <strain evidence="8 9">DSM 18997</strain>
    </source>
</reference>
<dbReference type="PANTHER" id="PTHR35007">
    <property type="entry name" value="INTEGRAL MEMBRANE PROTEIN-RELATED"/>
    <property type="match status" value="1"/>
</dbReference>
<feature type="domain" description="Type II secretion system protein GspF" evidence="7">
    <location>
        <begin position="75"/>
        <end position="205"/>
    </location>
</feature>
<proteinExistence type="predicted"/>
<keyword evidence="9" id="KW-1185">Reference proteome</keyword>
<comment type="subcellular location">
    <subcellularLocation>
        <location evidence="1">Cell membrane</location>
        <topology evidence="1">Multi-pass membrane protein</topology>
    </subcellularLocation>
</comment>
<evidence type="ECO:0000256" key="6">
    <source>
        <dbReference type="SAM" id="Phobius"/>
    </source>
</evidence>
<keyword evidence="2" id="KW-1003">Cell membrane</keyword>
<feature type="transmembrane region" description="Helical" evidence="6">
    <location>
        <begin position="41"/>
        <end position="59"/>
    </location>
</feature>
<organism evidence="8 9">
    <name type="scientific">Cohnella ginsengisoli</name>
    <dbReference type="NCBI Taxonomy" id="425004"/>
    <lineage>
        <taxon>Bacteria</taxon>
        <taxon>Bacillati</taxon>
        <taxon>Bacillota</taxon>
        <taxon>Bacilli</taxon>
        <taxon>Bacillales</taxon>
        <taxon>Paenibacillaceae</taxon>
        <taxon>Cohnella</taxon>
    </lineage>
</organism>
<gene>
    <name evidence="8" type="ORF">OMP38_12885</name>
</gene>
<sequence length="536" mass="59752">MSLTDYRVYALGRSERIYAMAGAAFVGFAAVWLLYRQPWVALLATPCGWYGPRLVAGHLRRRRQERLRLHFKDMLQTLSSLLSAGRSVETAFGALEADMAMLIGDPHAPLLREIRAVTNRLRNGEPLEQSLSDLALRSGVEEIGNFAEAFRICKRSGGDLVEVMRRTSGLIAEKLEVELEVSVLIAQKKFESRLMMGMPFGFVGLLGFFCRRLYAAIVSGRRAARTYFVLGRIGRRMRVDDAHYGYPIMMRFALGGFALLLLSCHAALLAYVYRSRAWSKPRHLLLDPMHALIGSRRLWARIAPRLHREQAALSALSGGRDVSALLSRHAAVCAAYAYTALMGGAMLGWLADRAELLGLGAAMAVLLPLMKRKELYGKLEQRRHEIVMELPEMLNRLLLMVGAGENVLRALEHCLERPAGARDRSGHPLYAELEAAVTAVKRGESFVFAWEEFGRRCAVPEARMFATTLLMNARRGGDTFVTALRELSRILWEKRKAAAKTLGERASSRLAFPLVVIFLIILVLVGTPSILLMATE</sequence>
<feature type="transmembrane region" description="Helical" evidence="6">
    <location>
        <begin position="248"/>
        <end position="273"/>
    </location>
</feature>
<feature type="domain" description="Type II secretion system protein GspF" evidence="7">
    <location>
        <begin position="394"/>
        <end position="528"/>
    </location>
</feature>
<dbReference type="AlphaFoldDB" id="A0A9X4KGT0"/>
<dbReference type="Pfam" id="PF00482">
    <property type="entry name" value="T2SSF"/>
    <property type="match status" value="2"/>
</dbReference>
<dbReference type="RefSeq" id="WP_277565523.1">
    <property type="nucleotide sequence ID" value="NZ_JAPDHZ010000003.1"/>
</dbReference>
<accession>A0A9X4KGT0</accession>
<evidence type="ECO:0000256" key="3">
    <source>
        <dbReference type="ARBA" id="ARBA00022692"/>
    </source>
</evidence>
<feature type="transmembrane region" description="Helical" evidence="6">
    <location>
        <begin position="510"/>
        <end position="534"/>
    </location>
</feature>
<comment type="caution">
    <text evidence="8">The sequence shown here is derived from an EMBL/GenBank/DDBJ whole genome shotgun (WGS) entry which is preliminary data.</text>
</comment>
<evidence type="ECO:0000259" key="7">
    <source>
        <dbReference type="Pfam" id="PF00482"/>
    </source>
</evidence>
<evidence type="ECO:0000256" key="5">
    <source>
        <dbReference type="ARBA" id="ARBA00023136"/>
    </source>
</evidence>
<evidence type="ECO:0000256" key="4">
    <source>
        <dbReference type="ARBA" id="ARBA00022989"/>
    </source>
</evidence>
<feature type="transmembrane region" description="Helical" evidence="6">
    <location>
        <begin position="194"/>
        <end position="214"/>
    </location>
</feature>
<keyword evidence="3 6" id="KW-0812">Transmembrane</keyword>
<protein>
    <submittedName>
        <fullName evidence="8">Type II secretion system F family protein</fullName>
    </submittedName>
</protein>
<evidence type="ECO:0000256" key="2">
    <source>
        <dbReference type="ARBA" id="ARBA00022475"/>
    </source>
</evidence>